<feature type="domain" description="Glycosyltransferase 2-like" evidence="1">
    <location>
        <begin position="8"/>
        <end position="153"/>
    </location>
</feature>
<dbReference type="EMBL" id="LT670848">
    <property type="protein sequence ID" value="SHN01880.1"/>
    <property type="molecule type" value="Genomic_DNA"/>
</dbReference>
<dbReference type="STRING" id="143223.SAMN05878281_3065"/>
<dbReference type="Pfam" id="PF00535">
    <property type="entry name" value="Glycos_transf_2"/>
    <property type="match status" value="1"/>
</dbReference>
<protein>
    <submittedName>
        <fullName evidence="2">Glycosyltransferase involved in cell wall bisynthesis</fullName>
    </submittedName>
</protein>
<dbReference type="RefSeq" id="WP_079736015.1">
    <property type="nucleotide sequence ID" value="NZ_LT670848.1"/>
</dbReference>
<gene>
    <name evidence="2" type="ORF">SAMN05878281_3065</name>
</gene>
<evidence type="ECO:0000313" key="2">
    <source>
        <dbReference type="EMBL" id="SHN01880.1"/>
    </source>
</evidence>
<dbReference type="Proteomes" id="UP000190235">
    <property type="component" value="Chromosome I"/>
</dbReference>
<dbReference type="InterPro" id="IPR029044">
    <property type="entry name" value="Nucleotide-diphossugar_trans"/>
</dbReference>
<dbReference type="CDD" id="cd00761">
    <property type="entry name" value="Glyco_tranf_GTA_type"/>
    <property type="match status" value="1"/>
</dbReference>
<accession>A0A1M7NDZ8</accession>
<proteinExistence type="predicted"/>
<organism evidence="2 3">
    <name type="scientific">Salegentibacter salegens</name>
    <dbReference type="NCBI Taxonomy" id="143223"/>
    <lineage>
        <taxon>Bacteria</taxon>
        <taxon>Pseudomonadati</taxon>
        <taxon>Bacteroidota</taxon>
        <taxon>Flavobacteriia</taxon>
        <taxon>Flavobacteriales</taxon>
        <taxon>Flavobacteriaceae</taxon>
        <taxon>Salegentibacter</taxon>
    </lineage>
</organism>
<dbReference type="PANTHER" id="PTHR22916:SF3">
    <property type="entry name" value="UDP-GLCNAC:BETAGAL BETA-1,3-N-ACETYLGLUCOSAMINYLTRANSFERASE-LIKE PROTEIN 1"/>
    <property type="match status" value="1"/>
</dbReference>
<dbReference type="OrthoDB" id="635429at2"/>
<dbReference type="GO" id="GO:0016758">
    <property type="term" value="F:hexosyltransferase activity"/>
    <property type="evidence" value="ECO:0007669"/>
    <property type="project" value="UniProtKB-ARBA"/>
</dbReference>
<dbReference type="PANTHER" id="PTHR22916">
    <property type="entry name" value="GLYCOSYLTRANSFERASE"/>
    <property type="match status" value="1"/>
</dbReference>
<dbReference type="InterPro" id="IPR001173">
    <property type="entry name" value="Glyco_trans_2-like"/>
</dbReference>
<sequence>MNYSPKVTVILPNFNHSQFLEQRLETIFNQTFQDFEVILLDDASSDNSLSILEKYKENSKVSHFVINERNLGSPFKQWQKGISLAKGEYIWIAESDDYCELEFLEKIFQLKSSSRKDLGLIYCQSVDVDENGNSIKSRINYTSNFVLNIWKNDFSLYGRKFIETYLKTKNVIPNASAVVFKKSLVKDSFFSIRMLNMKMCGDWLFWCQILPNTNVGFLAQNLNYFRNHTTVTRNHKTRDLKKRRLIEESYIRKKLCKKAILQSQEKNKLYQSWFQLHSFSEIFFFGFYKVVIEKSDYISFLTSFVKFKLNNYRN</sequence>
<dbReference type="Gene3D" id="3.90.550.10">
    <property type="entry name" value="Spore Coat Polysaccharide Biosynthesis Protein SpsA, Chain A"/>
    <property type="match status" value="1"/>
</dbReference>
<evidence type="ECO:0000313" key="3">
    <source>
        <dbReference type="Proteomes" id="UP000190235"/>
    </source>
</evidence>
<dbReference type="AlphaFoldDB" id="A0A1M7NDZ8"/>
<keyword evidence="3" id="KW-1185">Reference proteome</keyword>
<name>A0A1M7NDZ8_9FLAO</name>
<evidence type="ECO:0000259" key="1">
    <source>
        <dbReference type="Pfam" id="PF00535"/>
    </source>
</evidence>
<keyword evidence="2" id="KW-0808">Transferase</keyword>
<reference evidence="3" key="1">
    <citation type="submission" date="2016-11" db="EMBL/GenBank/DDBJ databases">
        <authorList>
            <person name="Varghese N."/>
            <person name="Submissions S."/>
        </authorList>
    </citation>
    <scope>NUCLEOTIDE SEQUENCE [LARGE SCALE GENOMIC DNA]</scope>
    <source>
        <strain evidence="3">ACAM 48</strain>
    </source>
</reference>
<dbReference type="SUPFAM" id="SSF53448">
    <property type="entry name" value="Nucleotide-diphospho-sugar transferases"/>
    <property type="match status" value="1"/>
</dbReference>